<dbReference type="PATRIC" id="fig|1454001.3.peg.3713"/>
<name>A0A011M4H9_9PROT</name>
<dbReference type="Gene3D" id="3.30.1380.10">
    <property type="match status" value="1"/>
</dbReference>
<dbReference type="InterPro" id="IPR036366">
    <property type="entry name" value="PGBDSf"/>
</dbReference>
<dbReference type="Proteomes" id="UP000020218">
    <property type="component" value="Unassembled WGS sequence"/>
</dbReference>
<organism evidence="2 3">
    <name type="scientific">Candidatus Accumulibacter adjunctus</name>
    <dbReference type="NCBI Taxonomy" id="1454001"/>
    <lineage>
        <taxon>Bacteria</taxon>
        <taxon>Pseudomonadati</taxon>
        <taxon>Pseudomonadota</taxon>
        <taxon>Betaproteobacteria</taxon>
        <taxon>Candidatus Accumulibacter</taxon>
    </lineage>
</organism>
<accession>A0A011M4H9</accession>
<dbReference type="SUPFAM" id="SSF47090">
    <property type="entry name" value="PGBD-like"/>
    <property type="match status" value="1"/>
</dbReference>
<dbReference type="InterPro" id="IPR009045">
    <property type="entry name" value="Zn_M74/Hedgehog-like"/>
</dbReference>
<dbReference type="GO" id="GO:0008233">
    <property type="term" value="F:peptidase activity"/>
    <property type="evidence" value="ECO:0007669"/>
    <property type="project" value="InterPro"/>
</dbReference>
<protein>
    <recommendedName>
        <fullName evidence="1">Peptidase M15C domain-containing protein</fullName>
    </recommendedName>
</protein>
<dbReference type="STRING" id="1454001.AW08_03677"/>
<proteinExistence type="predicted"/>
<evidence type="ECO:0000313" key="2">
    <source>
        <dbReference type="EMBL" id="EXI64488.1"/>
    </source>
</evidence>
<dbReference type="Gene3D" id="1.10.101.10">
    <property type="entry name" value="PGBD-like superfamily/PGBD"/>
    <property type="match status" value="1"/>
</dbReference>
<dbReference type="SUPFAM" id="SSF55166">
    <property type="entry name" value="Hedgehog/DD-peptidase"/>
    <property type="match status" value="1"/>
</dbReference>
<dbReference type="InterPro" id="IPR039561">
    <property type="entry name" value="Peptidase_M15C"/>
</dbReference>
<dbReference type="AlphaFoldDB" id="A0A011M4H9"/>
<keyword evidence="3" id="KW-1185">Reference proteome</keyword>
<evidence type="ECO:0000313" key="3">
    <source>
        <dbReference type="Proteomes" id="UP000020218"/>
    </source>
</evidence>
<dbReference type="Pfam" id="PF13539">
    <property type="entry name" value="Peptidase_M15_4"/>
    <property type="match status" value="1"/>
</dbReference>
<sequence length="286" mass="30381">MQITIEASVGKLGSNRVDDVVKVQQLLAQQGMPVGLADGKCGPKTIASITTFQAGFLHRPDGLVEPGGKTLQRLSMVGFRPASTKGVAPAVVSPLDIRKAAPAEAGTSVTRLVERSTLGPLNPGLVAVSNSYMLKSLGKPRESFGSNCQPVTNEKLKKHIKTASTGPFKVTGLAPAVDSLSNIMTDIAKKQPEVYAVLGSAGMLCCRYVRGSTSSISNHSWGTAIDLTLNNVLDKRGDGMVQYGLTVIAPIFNEHGWYWGAAFKTEDAMHFEVGRALLEQFVLDIG</sequence>
<feature type="domain" description="Peptidase M15C" evidence="1">
    <location>
        <begin position="211"/>
        <end position="273"/>
    </location>
</feature>
<gene>
    <name evidence="2" type="ORF">AW08_03677</name>
</gene>
<dbReference type="InterPro" id="IPR036365">
    <property type="entry name" value="PGBD-like_sf"/>
</dbReference>
<dbReference type="EMBL" id="JFAX01000034">
    <property type="protein sequence ID" value="EXI64488.1"/>
    <property type="molecule type" value="Genomic_DNA"/>
</dbReference>
<comment type="caution">
    <text evidence="2">The sequence shown here is derived from an EMBL/GenBank/DDBJ whole genome shotgun (WGS) entry which is preliminary data.</text>
</comment>
<evidence type="ECO:0000259" key="1">
    <source>
        <dbReference type="Pfam" id="PF13539"/>
    </source>
</evidence>
<reference evidence="2" key="1">
    <citation type="submission" date="2014-02" db="EMBL/GenBank/DDBJ databases">
        <title>Expanding our view of genomic diversity in Candidatus Accumulibacter clades.</title>
        <authorList>
            <person name="Skennerton C.T."/>
            <person name="Barr J.J."/>
            <person name="Slater F.R."/>
            <person name="Bond P.L."/>
            <person name="Tyson G.W."/>
        </authorList>
    </citation>
    <scope>NUCLEOTIDE SEQUENCE [LARGE SCALE GENOMIC DNA]</scope>
</reference>